<comment type="caution">
    <text evidence="4">The sequence shown here is derived from an EMBL/GenBank/DDBJ whole genome shotgun (WGS) entry which is preliminary data.</text>
</comment>
<dbReference type="InterPro" id="IPR050392">
    <property type="entry name" value="Collagen/C1q_domain"/>
</dbReference>
<dbReference type="PANTHER" id="PTHR15427">
    <property type="entry name" value="EMILIN ELASTIN MICROFIBRIL INTERFACE-LOCATED PROTEIN ELASTIN MICROFIBRIL INTERFACER"/>
    <property type="match status" value="1"/>
</dbReference>
<dbReference type="EMBL" id="BNDY01000013">
    <property type="protein sequence ID" value="GHI39632.1"/>
    <property type="molecule type" value="Genomic_DNA"/>
</dbReference>
<evidence type="ECO:0000313" key="5">
    <source>
        <dbReference type="Proteomes" id="UP001050808"/>
    </source>
</evidence>
<accession>A0ABQ3QQS6</accession>
<gene>
    <name evidence="4" type="ORF">Sviol_40400</name>
</gene>
<dbReference type="Proteomes" id="UP001050808">
    <property type="component" value="Unassembled WGS sequence"/>
</dbReference>
<dbReference type="PANTHER" id="PTHR15427:SF33">
    <property type="entry name" value="COLLAGEN IV NC1 DOMAIN-CONTAINING PROTEIN"/>
    <property type="match status" value="1"/>
</dbReference>
<evidence type="ECO:0000256" key="2">
    <source>
        <dbReference type="ARBA" id="ARBA00022525"/>
    </source>
</evidence>
<keyword evidence="5" id="KW-1185">Reference proteome</keyword>
<comment type="subcellular location">
    <subcellularLocation>
        <location evidence="1">Secreted</location>
    </subcellularLocation>
</comment>
<sequence length="582" mass="58155">MATLPANIPTVVVHGTYMGPDGRPLAGTVTFNAPSLLTFPDSDLFVAGPVVATLDENGHFSVRLPATDAPNMQPSGWSYVVKENLSGVIGGRTFSVLLPKATPDVDLADVAPADPTTPNYVPVAGSQIFTGTASPTSALGRDGDFFTQYDTRTLLGVTSTTVTMWTRAGGAWAKLGDAIRGAAWYVSNASTPSTDTKVGDFLLRSDTGEVWQRGASGWGNPVANLKGPKGDTGTTGAQGPKGDTGAASTVPGPKGDKGDQGNTGPAGPTGPQGPQGPQGAPGKDGTGAGTVTAVNGVQPDATGLVTLRPSDVAAIPVADKGVANGVATLDASGLVPSSQLSIPSGVVTTVNGKSGPAVTLAPADVSALAASTRGAVNGVAPLDSASDVPVVNLPDAAVPSVFIPADLGLKAWAFDPVTTPSTPTFTGNGSLRMTAVVVRQTMTVSKIAFHFGGYAGTMAAGSWAGIYTTAGAKKAATADMAGEAVVPGVHNAGGATVGAALTSSVSLTPGIYYVWFVFRYASSDGPMVLALDNAFGAPPNVFGLTPVKRFGVFTGTAATTAPATIATTSIDNGANRFWVGLG</sequence>
<evidence type="ECO:0008006" key="6">
    <source>
        <dbReference type="Google" id="ProtNLM"/>
    </source>
</evidence>
<keyword evidence="2" id="KW-0964">Secreted</keyword>
<organism evidence="4 5">
    <name type="scientific">Streptomyces violascens</name>
    <dbReference type="NCBI Taxonomy" id="67381"/>
    <lineage>
        <taxon>Bacteria</taxon>
        <taxon>Bacillati</taxon>
        <taxon>Actinomycetota</taxon>
        <taxon>Actinomycetes</taxon>
        <taxon>Kitasatosporales</taxon>
        <taxon>Streptomycetaceae</taxon>
        <taxon>Streptomyces</taxon>
    </lineage>
</organism>
<proteinExistence type="predicted"/>
<protein>
    <recommendedName>
        <fullName evidence="6">Collagen-like protein</fullName>
    </recommendedName>
</protein>
<reference evidence="4" key="1">
    <citation type="submission" date="2024-05" db="EMBL/GenBank/DDBJ databases">
        <title>Whole genome shotgun sequence of Streptomyces violascens NBRC 12920.</title>
        <authorList>
            <person name="Komaki H."/>
            <person name="Tamura T."/>
        </authorList>
    </citation>
    <scope>NUCLEOTIDE SEQUENCE</scope>
    <source>
        <strain evidence="4">NBRC 12920</strain>
    </source>
</reference>
<feature type="region of interest" description="Disordered" evidence="3">
    <location>
        <begin position="212"/>
        <end position="294"/>
    </location>
</feature>
<evidence type="ECO:0000313" key="4">
    <source>
        <dbReference type="EMBL" id="GHI39632.1"/>
    </source>
</evidence>
<evidence type="ECO:0000256" key="3">
    <source>
        <dbReference type="SAM" id="MobiDB-lite"/>
    </source>
</evidence>
<name>A0ABQ3QQS6_9ACTN</name>
<evidence type="ECO:0000256" key="1">
    <source>
        <dbReference type="ARBA" id="ARBA00004613"/>
    </source>
</evidence>